<evidence type="ECO:0000313" key="4">
    <source>
        <dbReference type="EMBL" id="KLU26423.1"/>
    </source>
</evidence>
<dbReference type="InterPro" id="IPR006311">
    <property type="entry name" value="TAT_signal"/>
</dbReference>
<dbReference type="SUPFAM" id="SSF53850">
    <property type="entry name" value="Periplasmic binding protein-like II"/>
    <property type="match status" value="1"/>
</dbReference>
<reference evidence="4 5" key="1">
    <citation type="journal article" date="2015" name="Genome Announc.">
        <title>Draft Genome Sequence of Burkholderia sp. Strain PML1(12), an Ectomycorrhizosphere-Inhabiting Bacterium with Effective Mineral-Weathering Ability.</title>
        <authorList>
            <person name="Uroz S."/>
            <person name="Oger P."/>
        </authorList>
    </citation>
    <scope>NUCLEOTIDE SEQUENCE [LARGE SCALE GENOMIC DNA]</scope>
    <source>
        <strain evidence="5">PML1(12)</strain>
    </source>
</reference>
<dbReference type="PROSITE" id="PS51318">
    <property type="entry name" value="TAT"/>
    <property type="match status" value="1"/>
</dbReference>
<feature type="signal peptide" evidence="2">
    <location>
        <begin position="1"/>
        <end position="29"/>
    </location>
</feature>
<protein>
    <submittedName>
        <fullName evidence="4">Amino acid ABC transporter</fullName>
    </submittedName>
</protein>
<accession>A0A0J1G2L3</accession>
<organism evidence="4 5">
    <name type="scientific">Caballeronia mineralivorans PML1(12)</name>
    <dbReference type="NCBI Taxonomy" id="908627"/>
    <lineage>
        <taxon>Bacteria</taxon>
        <taxon>Pseudomonadati</taxon>
        <taxon>Pseudomonadota</taxon>
        <taxon>Betaproteobacteria</taxon>
        <taxon>Burkholderiales</taxon>
        <taxon>Burkholderiaceae</taxon>
        <taxon>Caballeronia</taxon>
    </lineage>
</organism>
<proteinExistence type="predicted"/>
<feature type="chain" id="PRO_5005251655" evidence="2">
    <location>
        <begin position="30"/>
        <end position="280"/>
    </location>
</feature>
<dbReference type="EMBL" id="AEJF01000069">
    <property type="protein sequence ID" value="KLU26423.1"/>
    <property type="molecule type" value="Genomic_DNA"/>
</dbReference>
<gene>
    <name evidence="4" type="ORF">EOS_09410</name>
</gene>
<dbReference type="CDD" id="cd01004">
    <property type="entry name" value="PBP2_MidA_like"/>
    <property type="match status" value="1"/>
</dbReference>
<dbReference type="Gene3D" id="3.40.190.10">
    <property type="entry name" value="Periplasmic binding protein-like II"/>
    <property type="match status" value="2"/>
</dbReference>
<feature type="domain" description="Solute-binding protein family 3/N-terminal" evidence="3">
    <location>
        <begin position="45"/>
        <end position="269"/>
    </location>
</feature>
<comment type="caution">
    <text evidence="4">The sequence shown here is derived from an EMBL/GenBank/DDBJ whole genome shotgun (WGS) entry which is preliminary data.</text>
</comment>
<evidence type="ECO:0000256" key="2">
    <source>
        <dbReference type="SAM" id="SignalP"/>
    </source>
</evidence>
<evidence type="ECO:0000313" key="5">
    <source>
        <dbReference type="Proteomes" id="UP000035963"/>
    </source>
</evidence>
<dbReference type="InterPro" id="IPR001638">
    <property type="entry name" value="Solute-binding_3/MltF_N"/>
</dbReference>
<dbReference type="PATRIC" id="fig|908627.4.peg.2080"/>
<dbReference type="SMART" id="SM00062">
    <property type="entry name" value="PBPb"/>
    <property type="match status" value="1"/>
</dbReference>
<dbReference type="AlphaFoldDB" id="A0A0J1G2L3"/>
<evidence type="ECO:0000256" key="1">
    <source>
        <dbReference type="ARBA" id="ARBA00022729"/>
    </source>
</evidence>
<dbReference type="Pfam" id="PF00497">
    <property type="entry name" value="SBP_bac_3"/>
    <property type="match status" value="1"/>
</dbReference>
<dbReference type="Proteomes" id="UP000035963">
    <property type="component" value="Unassembled WGS sequence"/>
</dbReference>
<keyword evidence="1 2" id="KW-0732">Signal</keyword>
<dbReference type="RefSeq" id="WP_047846362.1">
    <property type="nucleotide sequence ID" value="NZ_AEJF01000069.1"/>
</dbReference>
<evidence type="ECO:0000259" key="3">
    <source>
        <dbReference type="SMART" id="SM00062"/>
    </source>
</evidence>
<sequence length="280" mass="29679">MSIRSIFRRALIPGTVALAASFAASAANAGCSAAVPASALIKQGTLIMSTNPTLPPLQYVDGSGQLKGMRIELGEEIAKRLCLTPEYVKIDFDAMVPGLQGGRWDVINTGIFVTDARTKIMQMIPYENQAISLSTPIANPLKVTKTDDLAGHTVGVELGGFEEAQARAMIKDMEARGLKPFTLRTFDTFSIAYQALASGQLDAVVSIDAVAGEYQKRGGFARVVSGLHPTPVALAAKSPELAGAIAKVLDEMQADGSYQKLFAKYGMKPFDGTIAIAQPK</sequence>
<name>A0A0J1G2L3_9BURK</name>
<dbReference type="PANTHER" id="PTHR35936">
    <property type="entry name" value="MEMBRANE-BOUND LYTIC MUREIN TRANSGLYCOSYLASE F"/>
    <property type="match status" value="1"/>
</dbReference>
<dbReference type="PANTHER" id="PTHR35936:SF17">
    <property type="entry name" value="ARGININE-BINDING EXTRACELLULAR PROTEIN ARTP"/>
    <property type="match status" value="1"/>
</dbReference>
<keyword evidence="5" id="KW-1185">Reference proteome</keyword>
<dbReference type="OrthoDB" id="9768183at2"/>